<reference evidence="2 3" key="1">
    <citation type="submission" date="2021-12" db="EMBL/GenBank/DDBJ databases">
        <title>Discovery of the Pendulisporaceae a myxobacterial family with distinct sporulation behavior and unique specialized metabolism.</title>
        <authorList>
            <person name="Garcia R."/>
            <person name="Popoff A."/>
            <person name="Bader C.D."/>
            <person name="Loehr J."/>
            <person name="Walesch S."/>
            <person name="Walt C."/>
            <person name="Boldt J."/>
            <person name="Bunk B."/>
            <person name="Haeckl F.J.F.P.J."/>
            <person name="Gunesch A.P."/>
            <person name="Birkelbach J."/>
            <person name="Nuebel U."/>
            <person name="Pietschmann T."/>
            <person name="Bach T."/>
            <person name="Mueller R."/>
        </authorList>
    </citation>
    <scope>NUCLEOTIDE SEQUENCE [LARGE SCALE GENOMIC DNA]</scope>
    <source>
        <strain evidence="2 3">MSr12523</strain>
    </source>
</reference>
<dbReference type="Proteomes" id="UP001379533">
    <property type="component" value="Chromosome"/>
</dbReference>
<keyword evidence="3" id="KW-1185">Reference proteome</keyword>
<protein>
    <submittedName>
        <fullName evidence="2">Phage tail tape measure protein</fullName>
    </submittedName>
</protein>
<feature type="compositionally biased region" description="Gly residues" evidence="1">
    <location>
        <begin position="133"/>
        <end position="145"/>
    </location>
</feature>
<organism evidence="2 3">
    <name type="scientific">Pendulispora brunnea</name>
    <dbReference type="NCBI Taxonomy" id="2905690"/>
    <lineage>
        <taxon>Bacteria</taxon>
        <taxon>Pseudomonadati</taxon>
        <taxon>Myxococcota</taxon>
        <taxon>Myxococcia</taxon>
        <taxon>Myxococcales</taxon>
        <taxon>Sorangiineae</taxon>
        <taxon>Pendulisporaceae</taxon>
        <taxon>Pendulispora</taxon>
    </lineage>
</organism>
<name>A0ABZ2KHJ5_9BACT</name>
<evidence type="ECO:0000256" key="1">
    <source>
        <dbReference type="SAM" id="MobiDB-lite"/>
    </source>
</evidence>
<evidence type="ECO:0000313" key="2">
    <source>
        <dbReference type="EMBL" id="WXA96788.1"/>
    </source>
</evidence>
<sequence>MGAALDRDAENVLAPLVAAVQRARAKIEAESKKTAAGLAAETKKGTRAAAASFDDFATQVDTKTSRILTPYRDATAKFASDTRTHLDAAKRDFTDFTRSAERDLERLRKAEQDDTSGRRSRRRRRGGGDDARGGGGGDGAGGGEGQPPAPGGRRRGSLARGLTVAGAAYATRSAYRFASRVAGDFARGAGVDWDLSSLIQKNVELETRTTDLSNQAYMPGKAGPAGERQDPRVLAAEVRRVAQNTGTDTTTAVEGLQAFVAKTGDLALARQIFERLAILSKATGTNLADMVDAAGDVSNQLGDIPGKAQAINNVMTQVASQGKEGAVEIRSLASQMAKVAAMSGQIEGDTGENIKVLTAFAQAARGKGGAASAEQAATAVQSFIKTFKTPARARAFEAATGKSVFNAQGMLRNPEELVIEALKAKGMKPLEFNKIFANVRGASAVEGFASIYRQAGGGEAGEREVREAFDRFRKAAMDDEEILESFRAAMATSESQTTNFNTQLQRVVGETQDALLPAFIALTPTIIAAAESLGKVAAALWGLDTNKTTDPAYYGADKASRDIRRTESQIQRGFIDPRQVEKNQRDEESLRKAIAAERAAIAADKAKSDYGVSEGKSDSAVGAAAMKDFLIGTIGGLSEWRLDGGMRYINMKRQDVQQREGLIKSDEERLSKLTIENARVHELLKSGVINVRVVGVDRPPGADGSGVARPEAQIGSH</sequence>
<evidence type="ECO:0000313" key="3">
    <source>
        <dbReference type="Proteomes" id="UP001379533"/>
    </source>
</evidence>
<feature type="region of interest" description="Disordered" evidence="1">
    <location>
        <begin position="104"/>
        <end position="157"/>
    </location>
</feature>
<proteinExistence type="predicted"/>
<dbReference type="RefSeq" id="WP_394847404.1">
    <property type="nucleotide sequence ID" value="NZ_CP089982.1"/>
</dbReference>
<gene>
    <name evidence="2" type="ORF">LZC95_08055</name>
</gene>
<accession>A0ABZ2KHJ5</accession>
<dbReference type="EMBL" id="CP089982">
    <property type="protein sequence ID" value="WXA96788.1"/>
    <property type="molecule type" value="Genomic_DNA"/>
</dbReference>
<feature type="compositionally biased region" description="Basic and acidic residues" evidence="1">
    <location>
        <begin position="104"/>
        <end position="117"/>
    </location>
</feature>